<keyword evidence="8 12" id="KW-0862">Zinc</keyword>
<dbReference type="HAMAP" id="MF_00188">
    <property type="entry name" value="Pept_M48_protease_HtpX"/>
    <property type="match status" value="1"/>
</dbReference>
<accession>A0A1G2S8Q2</accession>
<keyword evidence="4 12" id="KW-0645">Protease</keyword>
<evidence type="ECO:0000256" key="4">
    <source>
        <dbReference type="ARBA" id="ARBA00022670"/>
    </source>
</evidence>
<dbReference type="PANTHER" id="PTHR43221:SF1">
    <property type="entry name" value="PROTEASE HTPX"/>
    <property type="match status" value="1"/>
</dbReference>
<dbReference type="Proteomes" id="UP000179118">
    <property type="component" value="Unassembled WGS sequence"/>
</dbReference>
<comment type="cofactor">
    <cofactor evidence="12">
        <name>Zn(2+)</name>
        <dbReference type="ChEBI" id="CHEBI:29105"/>
    </cofactor>
    <text evidence="12">Binds 1 zinc ion per subunit.</text>
</comment>
<keyword evidence="5 12" id="KW-0812">Transmembrane</keyword>
<gene>
    <name evidence="12" type="primary">htpX</name>
    <name evidence="14" type="ORF">A3D51_00920</name>
</gene>
<feature type="transmembrane region" description="Helical" evidence="12">
    <location>
        <begin position="42"/>
        <end position="60"/>
    </location>
</feature>
<dbReference type="GO" id="GO:0005886">
    <property type="term" value="C:plasma membrane"/>
    <property type="evidence" value="ECO:0007669"/>
    <property type="project" value="UniProtKB-SubCell"/>
</dbReference>
<dbReference type="AlphaFoldDB" id="A0A1G2S8Q2"/>
<keyword evidence="6 12" id="KW-0479">Metal-binding</keyword>
<evidence type="ECO:0000256" key="12">
    <source>
        <dbReference type="HAMAP-Rule" id="MF_00188"/>
    </source>
</evidence>
<feature type="binding site" evidence="12">
    <location>
        <position position="143"/>
    </location>
    <ligand>
        <name>Zn(2+)</name>
        <dbReference type="ChEBI" id="CHEBI:29105"/>
        <note>catalytic</note>
    </ligand>
</feature>
<dbReference type="GO" id="GO:0006508">
    <property type="term" value="P:proteolysis"/>
    <property type="evidence" value="ECO:0007669"/>
    <property type="project" value="UniProtKB-KW"/>
</dbReference>
<dbReference type="PANTHER" id="PTHR43221">
    <property type="entry name" value="PROTEASE HTPX"/>
    <property type="match status" value="1"/>
</dbReference>
<protein>
    <recommendedName>
        <fullName evidence="12">Protease HtpX homolog</fullName>
        <ecNumber evidence="12">3.4.24.-</ecNumber>
    </recommendedName>
</protein>
<dbReference type="EMBL" id="MHUT01000007">
    <property type="protein sequence ID" value="OHA81456.1"/>
    <property type="molecule type" value="Genomic_DNA"/>
</dbReference>
<sequence length="298" mass="32898">MATLYTHQDQNVRKTWFLMTIFFVVVIGIAWVFSYIQNNPTILYFGIVFSLGMNIWSYWYSDSLVIKMSGAKPASREEYFDLWNAVENLSITAGLPMPKLYVIDDPSPNAFATGRDKEHAAVAATTGLLNILNKTELEGVIAHELSHIGNRDILLGTVVVVLVGFIAIMSDMFLRMSFYGGSNNRDNRFGLILMIVGIILAILAPVIAQLIKLAISRKREFLADASGALLTRYPEGLASALEKISAYPVGLQRVSTATAHLYISNPLKDGKAMSFMSKLFATHPPAAERIVALRGMES</sequence>
<dbReference type="InterPro" id="IPR050083">
    <property type="entry name" value="HtpX_protease"/>
</dbReference>
<evidence type="ECO:0000256" key="6">
    <source>
        <dbReference type="ARBA" id="ARBA00022723"/>
    </source>
</evidence>
<dbReference type="GO" id="GO:0008270">
    <property type="term" value="F:zinc ion binding"/>
    <property type="evidence" value="ECO:0007669"/>
    <property type="project" value="UniProtKB-UniRule"/>
</dbReference>
<evidence type="ECO:0000313" key="14">
    <source>
        <dbReference type="EMBL" id="OHA81456.1"/>
    </source>
</evidence>
<evidence type="ECO:0000313" key="15">
    <source>
        <dbReference type="Proteomes" id="UP000179118"/>
    </source>
</evidence>
<feature type="transmembrane region" description="Helical" evidence="12">
    <location>
        <begin position="189"/>
        <end position="211"/>
    </location>
</feature>
<dbReference type="Gene3D" id="3.30.2010.10">
    <property type="entry name" value="Metalloproteases ('zincins'), catalytic domain"/>
    <property type="match status" value="1"/>
</dbReference>
<dbReference type="GO" id="GO:0004222">
    <property type="term" value="F:metalloendopeptidase activity"/>
    <property type="evidence" value="ECO:0007669"/>
    <property type="project" value="UniProtKB-UniRule"/>
</dbReference>
<dbReference type="InterPro" id="IPR022919">
    <property type="entry name" value="Pept_M48_protease_HtpX"/>
</dbReference>
<comment type="similarity">
    <text evidence="2 12">Belongs to the peptidase M48B family.</text>
</comment>
<name>A0A1G2S8Q2_9BACT</name>
<evidence type="ECO:0000256" key="5">
    <source>
        <dbReference type="ARBA" id="ARBA00022692"/>
    </source>
</evidence>
<reference evidence="14 15" key="1">
    <citation type="journal article" date="2016" name="Nat. Commun.">
        <title>Thousands of microbial genomes shed light on interconnected biogeochemical processes in an aquifer system.</title>
        <authorList>
            <person name="Anantharaman K."/>
            <person name="Brown C.T."/>
            <person name="Hug L.A."/>
            <person name="Sharon I."/>
            <person name="Castelle C.J."/>
            <person name="Probst A.J."/>
            <person name="Thomas B.C."/>
            <person name="Singh A."/>
            <person name="Wilkins M.J."/>
            <person name="Karaoz U."/>
            <person name="Brodie E.L."/>
            <person name="Williams K.H."/>
            <person name="Hubbard S.S."/>
            <person name="Banfield J.F."/>
        </authorList>
    </citation>
    <scope>NUCLEOTIDE SEQUENCE [LARGE SCALE GENOMIC DNA]</scope>
</reference>
<feature type="domain" description="Peptidase M48" evidence="13">
    <location>
        <begin position="84"/>
        <end position="296"/>
    </location>
</feature>
<feature type="binding site" evidence="12">
    <location>
        <position position="220"/>
    </location>
    <ligand>
        <name>Zn(2+)</name>
        <dbReference type="ChEBI" id="CHEBI:29105"/>
        <note>catalytic</note>
    </ligand>
</feature>
<evidence type="ECO:0000259" key="13">
    <source>
        <dbReference type="Pfam" id="PF01435"/>
    </source>
</evidence>
<evidence type="ECO:0000256" key="2">
    <source>
        <dbReference type="ARBA" id="ARBA00009779"/>
    </source>
</evidence>
<feature type="transmembrane region" description="Helical" evidence="12">
    <location>
        <begin position="153"/>
        <end position="169"/>
    </location>
</feature>
<keyword evidence="11 12" id="KW-0472">Membrane</keyword>
<dbReference type="InterPro" id="IPR001915">
    <property type="entry name" value="Peptidase_M48"/>
</dbReference>
<proteinExistence type="inferred from homology"/>
<evidence type="ECO:0000256" key="8">
    <source>
        <dbReference type="ARBA" id="ARBA00022833"/>
    </source>
</evidence>
<keyword evidence="3 12" id="KW-1003">Cell membrane</keyword>
<dbReference type="CDD" id="cd07340">
    <property type="entry name" value="M48B_Htpx_like"/>
    <property type="match status" value="1"/>
</dbReference>
<feature type="active site" evidence="12">
    <location>
        <position position="144"/>
    </location>
</feature>
<evidence type="ECO:0000256" key="9">
    <source>
        <dbReference type="ARBA" id="ARBA00022989"/>
    </source>
</evidence>
<evidence type="ECO:0000256" key="1">
    <source>
        <dbReference type="ARBA" id="ARBA00004651"/>
    </source>
</evidence>
<evidence type="ECO:0000256" key="7">
    <source>
        <dbReference type="ARBA" id="ARBA00022801"/>
    </source>
</evidence>
<keyword evidence="7 12" id="KW-0378">Hydrolase</keyword>
<dbReference type="EC" id="3.4.24.-" evidence="12"/>
<keyword evidence="9 12" id="KW-1133">Transmembrane helix</keyword>
<comment type="caution">
    <text evidence="14">The sequence shown here is derived from an EMBL/GenBank/DDBJ whole genome shotgun (WGS) entry which is preliminary data.</text>
</comment>
<feature type="transmembrane region" description="Helical" evidence="12">
    <location>
        <begin position="16"/>
        <end position="36"/>
    </location>
</feature>
<evidence type="ECO:0000256" key="11">
    <source>
        <dbReference type="ARBA" id="ARBA00023136"/>
    </source>
</evidence>
<comment type="subcellular location">
    <subcellularLocation>
        <location evidence="1 12">Cell membrane</location>
        <topology evidence="1 12">Multi-pass membrane protein</topology>
    </subcellularLocation>
</comment>
<evidence type="ECO:0000256" key="10">
    <source>
        <dbReference type="ARBA" id="ARBA00023049"/>
    </source>
</evidence>
<keyword evidence="10 12" id="KW-0482">Metalloprotease</keyword>
<evidence type="ECO:0000256" key="3">
    <source>
        <dbReference type="ARBA" id="ARBA00022475"/>
    </source>
</evidence>
<dbReference type="Pfam" id="PF01435">
    <property type="entry name" value="Peptidase_M48"/>
    <property type="match status" value="1"/>
</dbReference>
<feature type="binding site" evidence="12">
    <location>
        <position position="147"/>
    </location>
    <ligand>
        <name>Zn(2+)</name>
        <dbReference type="ChEBI" id="CHEBI:29105"/>
        <note>catalytic</note>
    </ligand>
</feature>
<organism evidence="14 15">
    <name type="scientific">Candidatus Yonathbacteria bacterium RIFCSPHIGHO2_02_FULL_44_14</name>
    <dbReference type="NCBI Taxonomy" id="1802724"/>
    <lineage>
        <taxon>Bacteria</taxon>
        <taxon>Candidatus Yonathiibacteriota</taxon>
    </lineage>
</organism>